<evidence type="ECO:0000313" key="2">
    <source>
        <dbReference type="Proteomes" id="UP001163324"/>
    </source>
</evidence>
<keyword evidence="2" id="KW-1185">Reference proteome</keyword>
<reference evidence="1" key="1">
    <citation type="submission" date="2022-10" db="EMBL/GenBank/DDBJ databases">
        <title>Complete Genome of Trichothecium roseum strain YXFP-22015, a Plant Pathogen Isolated from Citrus.</title>
        <authorList>
            <person name="Wang Y."/>
            <person name="Zhu L."/>
        </authorList>
    </citation>
    <scope>NUCLEOTIDE SEQUENCE</scope>
    <source>
        <strain evidence="1">YXFP-22015</strain>
    </source>
</reference>
<name>A0ACC0V1P3_9HYPO</name>
<protein>
    <submittedName>
        <fullName evidence="1">Uncharacterized protein</fullName>
    </submittedName>
</protein>
<evidence type="ECO:0000313" key="1">
    <source>
        <dbReference type="EMBL" id="KAI9900338.1"/>
    </source>
</evidence>
<dbReference type="EMBL" id="CM047943">
    <property type="protein sequence ID" value="KAI9900338.1"/>
    <property type="molecule type" value="Genomic_DNA"/>
</dbReference>
<dbReference type="Proteomes" id="UP001163324">
    <property type="component" value="Chromosome 4"/>
</dbReference>
<sequence length="254" mass="28730">MLRALFRTTPLPSRGTQTTTATQAVTWEGALKRLYNTQSSGAAPRHGFTQGRASARASRHGGVRPGFFNSAQNISRSAPRRGFRISSLWRSQGSNTEEKTLSLGQKFRKLSREYGKAAVIVYFTLSILDYPLFFWLVRWAGTDRIGAIEQYVVSTFTSIIPETVRMETKKYYRQNREAVKKFFGHEEEKVAPGWGVEEADQRHREDASLGTQLALAYAVHKSFIFVRIPLTAAVTPKVVKTLRSWGWKIGNPRK</sequence>
<accession>A0ACC0V1P3</accession>
<comment type="caution">
    <text evidence="1">The sequence shown here is derived from an EMBL/GenBank/DDBJ whole genome shotgun (WGS) entry which is preliminary data.</text>
</comment>
<organism evidence="1 2">
    <name type="scientific">Trichothecium roseum</name>
    <dbReference type="NCBI Taxonomy" id="47278"/>
    <lineage>
        <taxon>Eukaryota</taxon>
        <taxon>Fungi</taxon>
        <taxon>Dikarya</taxon>
        <taxon>Ascomycota</taxon>
        <taxon>Pezizomycotina</taxon>
        <taxon>Sordariomycetes</taxon>
        <taxon>Hypocreomycetidae</taxon>
        <taxon>Hypocreales</taxon>
        <taxon>Hypocreales incertae sedis</taxon>
        <taxon>Trichothecium</taxon>
    </lineage>
</organism>
<proteinExistence type="predicted"/>
<gene>
    <name evidence="1" type="ORF">N3K66_004600</name>
</gene>